<reference evidence="1 2" key="1">
    <citation type="submission" date="2019-08" db="EMBL/GenBank/DDBJ databases">
        <authorList>
            <person name="Vazquez-Campos X."/>
        </authorList>
    </citation>
    <scope>NUCLEOTIDE SEQUENCE [LARGE SCALE GENOMIC DNA]</scope>
    <source>
        <strain evidence="1">LFW-283_2</strain>
    </source>
</reference>
<evidence type="ECO:0000313" key="1">
    <source>
        <dbReference type="EMBL" id="VVC04311.1"/>
    </source>
</evidence>
<dbReference type="SUPFAM" id="SSF52309">
    <property type="entry name" value="N-(deoxy)ribosyltransferase-like"/>
    <property type="match status" value="1"/>
</dbReference>
<protein>
    <recommendedName>
        <fullName evidence="3">Nucleoside 2-deoxyribosyltransferase</fullName>
    </recommendedName>
</protein>
<sequence>MATIKLAPTTLFLATPISNKHPSELLRLKSIIETIEGAATVRGVKTFCALREEGWKADPNPGIVMRDLNWVRSCTGAILIPGDSHGVRIEEGWLSAFQKPILRLHDGVLDIRSALEAHLRQIVPVFDRVFTEVAQLPGFVDEFIGFLQAIK</sequence>
<proteinExistence type="predicted"/>
<comment type="caution">
    <text evidence="1">The sequence shown here is derived from an EMBL/GenBank/DDBJ whole genome shotgun (WGS) entry which is preliminary data.</text>
</comment>
<gene>
    <name evidence="1" type="ORF">LFW2832_00872</name>
</gene>
<evidence type="ECO:0008006" key="3">
    <source>
        <dbReference type="Google" id="ProtNLM"/>
    </source>
</evidence>
<accession>A0A5E4LRW2</accession>
<dbReference type="Gene3D" id="3.40.50.450">
    <property type="match status" value="1"/>
</dbReference>
<dbReference type="EMBL" id="CABMJJ010000009">
    <property type="protein sequence ID" value="VVC04311.1"/>
    <property type="molecule type" value="Genomic_DNA"/>
</dbReference>
<dbReference type="Proteomes" id="UP000789941">
    <property type="component" value="Unassembled WGS sequence"/>
</dbReference>
<evidence type="ECO:0000313" key="2">
    <source>
        <dbReference type="Proteomes" id="UP000789941"/>
    </source>
</evidence>
<organism evidence="1 2">
    <name type="scientific">Candidatus Bilamarchaeum dharawalense</name>
    <dbReference type="NCBI Taxonomy" id="2885759"/>
    <lineage>
        <taxon>Archaea</taxon>
        <taxon>Candidatus Micrarchaeota</taxon>
        <taxon>Candidatus Micrarchaeia</taxon>
        <taxon>Candidatus Anstonellales</taxon>
        <taxon>Candidatus Bilamarchaeaceae</taxon>
        <taxon>Candidatus Bilamarchaeum</taxon>
    </lineage>
</organism>
<name>A0A5E4LRW2_9ARCH</name>
<dbReference type="AlphaFoldDB" id="A0A5E4LRW2"/>